<dbReference type="GO" id="GO:0006508">
    <property type="term" value="P:proteolysis"/>
    <property type="evidence" value="ECO:0007669"/>
    <property type="project" value="UniProtKB-KW"/>
</dbReference>
<sequence length="461" mass="51070">MAEGEPLKLMDRWSDTLNFALPKSGSIHLHGGGHGLCPEDDKFVQFRRNFVECGRRALPWASALFGRVNVLIISCGWKADDLWKELGHVTEVSLQSRAEADSARICSLIDAAQCVWFTGGDQSRLRGALRGTRMAAALQRLLQRQGAVGGAAAGASLLCALCPNFDEIMEGLDLLQGLVLSHLLRRDRQDRLAAIADCFRGMWCWGLDEAAGMVLSNKKVHVSCRSPVLALRHGSDGCMACLLPPGFQGGLKEVEEQMCDLHTINWHPEEGVARGTEIWSVQWAAQKAAADGPIQGVQTNASFEEVQRHQFLSWKLPEDSEETHSALFFGSHCHLSICFDLEDLPLLCCLLLVQCVGEGDRVEIKLNDHLLGPFDPPWLPYKFLAKAFSIPMGTLRLGSNTLRLATADVKSRYCLLSASLSDSMMEPDSWLESNLPATKMRRRRFRDLHVFHRSVVIRVGS</sequence>
<dbReference type="EMBL" id="CAMXCT020004177">
    <property type="protein sequence ID" value="CAL1161377.1"/>
    <property type="molecule type" value="Genomic_DNA"/>
</dbReference>
<evidence type="ECO:0000313" key="8">
    <source>
        <dbReference type="Proteomes" id="UP001152797"/>
    </source>
</evidence>
<proteinExistence type="inferred from homology"/>
<evidence type="ECO:0000256" key="3">
    <source>
        <dbReference type="ARBA" id="ARBA00022801"/>
    </source>
</evidence>
<organism evidence="5">
    <name type="scientific">Cladocopium goreaui</name>
    <dbReference type="NCBI Taxonomy" id="2562237"/>
    <lineage>
        <taxon>Eukaryota</taxon>
        <taxon>Sar</taxon>
        <taxon>Alveolata</taxon>
        <taxon>Dinophyceae</taxon>
        <taxon>Suessiales</taxon>
        <taxon>Symbiodiniaceae</taxon>
        <taxon>Cladocopium</taxon>
    </lineage>
</organism>
<comment type="caution">
    <text evidence="5">The sequence shown here is derived from an EMBL/GenBank/DDBJ whole genome shotgun (WGS) entry which is preliminary data.</text>
</comment>
<evidence type="ECO:0000256" key="1">
    <source>
        <dbReference type="ARBA" id="ARBA00006534"/>
    </source>
</evidence>
<keyword evidence="3" id="KW-0378">Hydrolase</keyword>
<dbReference type="EMBL" id="CAMXCT030004177">
    <property type="protein sequence ID" value="CAL4795314.1"/>
    <property type="molecule type" value="Genomic_DNA"/>
</dbReference>
<evidence type="ECO:0000256" key="2">
    <source>
        <dbReference type="ARBA" id="ARBA00022670"/>
    </source>
</evidence>
<evidence type="ECO:0000313" key="5">
    <source>
        <dbReference type="EMBL" id="CAI4008002.1"/>
    </source>
</evidence>
<dbReference type="SUPFAM" id="SSF52317">
    <property type="entry name" value="Class I glutamine amidotransferase-like"/>
    <property type="match status" value="1"/>
</dbReference>
<reference evidence="5" key="1">
    <citation type="submission" date="2022-10" db="EMBL/GenBank/DDBJ databases">
        <authorList>
            <person name="Chen Y."/>
            <person name="Dougan E. K."/>
            <person name="Chan C."/>
            <person name="Rhodes N."/>
            <person name="Thang M."/>
        </authorList>
    </citation>
    <scope>NUCLEOTIDE SEQUENCE</scope>
</reference>
<keyword evidence="2" id="KW-0645">Protease</keyword>
<keyword evidence="4" id="KW-0720">Serine protease</keyword>
<dbReference type="GO" id="GO:0008236">
    <property type="term" value="F:serine-type peptidase activity"/>
    <property type="evidence" value="ECO:0007669"/>
    <property type="project" value="UniProtKB-KW"/>
</dbReference>
<dbReference type="InterPro" id="IPR029062">
    <property type="entry name" value="Class_I_gatase-like"/>
</dbReference>
<name>A0A9P1DDZ1_9DINO</name>
<dbReference type="OrthoDB" id="10476327at2759"/>
<dbReference type="Pfam" id="PF03575">
    <property type="entry name" value="Peptidase_S51"/>
    <property type="match status" value="1"/>
</dbReference>
<comment type="similarity">
    <text evidence="1">Belongs to the peptidase S51 family.</text>
</comment>
<dbReference type="Gene3D" id="3.40.50.880">
    <property type="match status" value="1"/>
</dbReference>
<protein>
    <submittedName>
        <fullName evidence="7">Cyanophycinase</fullName>
    </submittedName>
</protein>
<dbReference type="AlphaFoldDB" id="A0A9P1DDZ1"/>
<dbReference type="PANTHER" id="PTHR36175:SF1">
    <property type="entry name" value="CYANOPHYCINASE"/>
    <property type="match status" value="1"/>
</dbReference>
<evidence type="ECO:0000313" key="6">
    <source>
        <dbReference type="EMBL" id="CAL1161377.1"/>
    </source>
</evidence>
<accession>A0A9P1DDZ1</accession>
<dbReference type="Proteomes" id="UP001152797">
    <property type="component" value="Unassembled WGS sequence"/>
</dbReference>
<keyword evidence="8" id="KW-1185">Reference proteome</keyword>
<dbReference type="InterPro" id="IPR005320">
    <property type="entry name" value="Peptidase_S51"/>
</dbReference>
<gene>
    <name evidence="5" type="ORF">C1SCF055_LOCUS33495</name>
</gene>
<reference evidence="6" key="2">
    <citation type="submission" date="2024-04" db="EMBL/GenBank/DDBJ databases">
        <authorList>
            <person name="Chen Y."/>
            <person name="Shah S."/>
            <person name="Dougan E. K."/>
            <person name="Thang M."/>
            <person name="Chan C."/>
        </authorList>
    </citation>
    <scope>NUCLEOTIDE SEQUENCE [LARGE SCALE GENOMIC DNA]</scope>
</reference>
<evidence type="ECO:0000313" key="7">
    <source>
        <dbReference type="EMBL" id="CAL4795314.1"/>
    </source>
</evidence>
<dbReference type="EMBL" id="CAMXCT010004177">
    <property type="protein sequence ID" value="CAI4008002.1"/>
    <property type="molecule type" value="Genomic_DNA"/>
</dbReference>
<evidence type="ECO:0000256" key="4">
    <source>
        <dbReference type="ARBA" id="ARBA00022825"/>
    </source>
</evidence>
<dbReference type="PANTHER" id="PTHR36175">
    <property type="entry name" value="CYANOPHYCINASE"/>
    <property type="match status" value="1"/>
</dbReference>